<feature type="transmembrane region" description="Helical" evidence="1">
    <location>
        <begin position="12"/>
        <end position="33"/>
    </location>
</feature>
<keyword evidence="1" id="KW-1133">Transmembrane helix</keyword>
<keyword evidence="1" id="KW-0812">Transmembrane</keyword>
<organism evidence="3 4">
    <name type="scientific">Clostridium paraputrificum</name>
    <dbReference type="NCBI Taxonomy" id="29363"/>
    <lineage>
        <taxon>Bacteria</taxon>
        <taxon>Bacillati</taxon>
        <taxon>Bacillota</taxon>
        <taxon>Clostridia</taxon>
        <taxon>Eubacteriales</taxon>
        <taxon>Clostridiaceae</taxon>
        <taxon>Clostridium</taxon>
    </lineage>
</organism>
<dbReference type="PANTHER" id="PTHR30032:SF4">
    <property type="entry name" value="AMIDASE ENHANCER"/>
    <property type="match status" value="1"/>
</dbReference>
<keyword evidence="4" id="KW-1185">Reference proteome</keyword>
<evidence type="ECO:0000256" key="1">
    <source>
        <dbReference type="SAM" id="Phobius"/>
    </source>
</evidence>
<sequence length="347" mass="39137">MNYNGAKNEFKVISYISIFIISFTIIICSIFIASPFKRTSSFELSDDTIKYVKDEGVIVKGDDKVKVYNTITGKVEEISLEDYIVGVVAAEMPAEFNEEAIKAQSIAARTFYFSKRISPCKSAKEHGAEICSSTHCQAYMSKDERMQKWESAKAETYWEKIVSSVKATEGEVMIYGDEIVKYPQFFAISGGKTEDSLEVFSGDIPYLKSVDSSWDEDATKYSTTKEIGFDEFVNTINKTYKDSGVTKTNLKDKVKIESRTNAEYVKSIALGEKTISGIDFRKLFDLRSSNFTIEYGNDVVKINCKGYGHGVGMSQWGANFMGKDGKNYKDILKHYYSGIEIEKIVYK</sequence>
<dbReference type="GeneID" id="42774890"/>
<accession>A0A174UJM2</accession>
<dbReference type="GO" id="GO:0030288">
    <property type="term" value="C:outer membrane-bounded periplasmic space"/>
    <property type="evidence" value="ECO:0007669"/>
    <property type="project" value="TreeGrafter"/>
</dbReference>
<dbReference type="NCBIfam" id="TIGR02669">
    <property type="entry name" value="SpoIID_LytB"/>
    <property type="match status" value="1"/>
</dbReference>
<name>A0A174UJM2_9CLOT</name>
<keyword evidence="1" id="KW-0472">Membrane</keyword>
<reference evidence="3 4" key="1">
    <citation type="submission" date="2016-06" db="EMBL/GenBank/DDBJ databases">
        <authorList>
            <person name="Kjaerup R.B."/>
            <person name="Dalgaard T.S."/>
            <person name="Juul-Madsen H.R."/>
        </authorList>
    </citation>
    <scope>NUCLEOTIDE SEQUENCE [LARGE SCALE GENOMIC DNA]</scope>
    <source>
        <strain evidence="3 4">373-A1</strain>
    </source>
</reference>
<feature type="domain" description="Sporulation stage II protein D amidase enhancer LytB N-terminal" evidence="2">
    <location>
        <begin position="71"/>
        <end position="175"/>
    </location>
</feature>
<dbReference type="Pfam" id="PF08486">
    <property type="entry name" value="SpoIID"/>
    <property type="match status" value="1"/>
</dbReference>
<protein>
    <submittedName>
        <fullName evidence="3">Stage II sporulation protein D</fullName>
    </submittedName>
</protein>
<dbReference type="GO" id="GO:0030435">
    <property type="term" value="P:sporulation resulting in formation of a cellular spore"/>
    <property type="evidence" value="ECO:0007669"/>
    <property type="project" value="InterPro"/>
</dbReference>
<dbReference type="NCBIfam" id="TIGR02870">
    <property type="entry name" value="spore_II_D"/>
    <property type="match status" value="1"/>
</dbReference>
<dbReference type="PANTHER" id="PTHR30032">
    <property type="entry name" value="N-ACETYLMURAMOYL-L-ALANINE AMIDASE-RELATED"/>
    <property type="match status" value="1"/>
</dbReference>
<evidence type="ECO:0000313" key="3">
    <source>
        <dbReference type="EMBL" id="OBY11542.1"/>
    </source>
</evidence>
<dbReference type="InterPro" id="IPR013486">
    <property type="entry name" value="SpoIID/LytB"/>
</dbReference>
<dbReference type="eggNOG" id="COG2385">
    <property type="taxonomic scope" value="Bacteria"/>
</dbReference>
<comment type="caution">
    <text evidence="3">The sequence shown here is derived from an EMBL/GenBank/DDBJ whole genome shotgun (WGS) entry which is preliminary data.</text>
</comment>
<dbReference type="EMBL" id="MAPZ01000011">
    <property type="protein sequence ID" value="OBY11542.1"/>
    <property type="molecule type" value="Genomic_DNA"/>
</dbReference>
<gene>
    <name evidence="3" type="ORF">CP373A1_03880</name>
</gene>
<proteinExistence type="predicted"/>
<dbReference type="InterPro" id="IPR051922">
    <property type="entry name" value="Bact_Sporulation_Assoc"/>
</dbReference>
<dbReference type="AlphaFoldDB" id="A0A174UJM2"/>
<dbReference type="RefSeq" id="WP_027097055.1">
    <property type="nucleotide sequence ID" value="NZ_CZBQ01000006.1"/>
</dbReference>
<evidence type="ECO:0000313" key="4">
    <source>
        <dbReference type="Proteomes" id="UP000092714"/>
    </source>
</evidence>
<dbReference type="InterPro" id="IPR013693">
    <property type="entry name" value="SpoIID/LytB_N"/>
</dbReference>
<dbReference type="InterPro" id="IPR014225">
    <property type="entry name" value="Spore_II_D_firmicutes"/>
</dbReference>
<dbReference type="OrthoDB" id="9794671at2"/>
<dbReference type="Proteomes" id="UP000092714">
    <property type="component" value="Unassembled WGS sequence"/>
</dbReference>
<evidence type="ECO:0000259" key="2">
    <source>
        <dbReference type="Pfam" id="PF08486"/>
    </source>
</evidence>